<dbReference type="SUPFAM" id="SSF47203">
    <property type="entry name" value="Acyl-CoA dehydrogenase C-terminal domain-like"/>
    <property type="match status" value="1"/>
</dbReference>
<keyword evidence="7" id="KW-1185">Reference proteome</keyword>
<evidence type="ECO:0000256" key="1">
    <source>
        <dbReference type="ARBA" id="ARBA00009347"/>
    </source>
</evidence>
<dbReference type="PANTHER" id="PTHR43884">
    <property type="entry name" value="ACYL-COA DEHYDROGENASE"/>
    <property type="match status" value="1"/>
</dbReference>
<evidence type="ECO:0000256" key="4">
    <source>
        <dbReference type="ARBA" id="ARBA00023002"/>
    </source>
</evidence>
<organism evidence="6 7">
    <name type="scientific">Phenylobacterium soli</name>
    <dbReference type="NCBI Taxonomy" id="2170551"/>
    <lineage>
        <taxon>Bacteria</taxon>
        <taxon>Pseudomonadati</taxon>
        <taxon>Pseudomonadota</taxon>
        <taxon>Alphaproteobacteria</taxon>
        <taxon>Caulobacterales</taxon>
        <taxon>Caulobacteraceae</taxon>
        <taxon>Phenylobacterium</taxon>
    </lineage>
</organism>
<keyword evidence="4" id="KW-0560">Oxidoreductase</keyword>
<dbReference type="OrthoDB" id="2450120at2"/>
<comment type="caution">
    <text evidence="6">The sequence shown here is derived from an EMBL/GenBank/DDBJ whole genome shotgun (WGS) entry which is preliminary data.</text>
</comment>
<dbReference type="SUPFAM" id="SSF56645">
    <property type="entry name" value="Acyl-CoA dehydrogenase NM domain-like"/>
    <property type="match status" value="1"/>
</dbReference>
<dbReference type="InterPro" id="IPR009075">
    <property type="entry name" value="AcylCo_DH/oxidase_C"/>
</dbReference>
<keyword evidence="2" id="KW-0285">Flavoprotein</keyword>
<evidence type="ECO:0000256" key="3">
    <source>
        <dbReference type="ARBA" id="ARBA00022827"/>
    </source>
</evidence>
<proteinExistence type="inferred from homology"/>
<dbReference type="Proteomes" id="UP000249254">
    <property type="component" value="Unassembled WGS sequence"/>
</dbReference>
<evidence type="ECO:0000259" key="5">
    <source>
        <dbReference type="Pfam" id="PF00441"/>
    </source>
</evidence>
<accession>A0A328AAB2</accession>
<name>A0A328AAB2_9CAUL</name>
<dbReference type="PANTHER" id="PTHR43884:SF20">
    <property type="entry name" value="ACYL-COA DEHYDROGENASE FADE28"/>
    <property type="match status" value="1"/>
</dbReference>
<dbReference type="GO" id="GO:0003995">
    <property type="term" value="F:acyl-CoA dehydrogenase activity"/>
    <property type="evidence" value="ECO:0007669"/>
    <property type="project" value="TreeGrafter"/>
</dbReference>
<dbReference type="RefSeq" id="WP_111530551.1">
    <property type="nucleotide sequence ID" value="NZ_JBHRSG010000003.1"/>
</dbReference>
<dbReference type="EMBL" id="QFYQ01000003">
    <property type="protein sequence ID" value="RAK51116.1"/>
    <property type="molecule type" value="Genomic_DNA"/>
</dbReference>
<dbReference type="AlphaFoldDB" id="A0A328AAB2"/>
<dbReference type="Pfam" id="PF00441">
    <property type="entry name" value="Acyl-CoA_dh_1"/>
    <property type="match status" value="1"/>
</dbReference>
<gene>
    <name evidence="6" type="ORF">DJ017_19310</name>
</gene>
<sequence length="242" mass="26019">MSDDLLLDQYARLLDAVPAGDPWPTLAESGFLDLLRPEPAGGAGLDLEALFPLALETGRRADPPPVLETMAARLKDPEALGVADVEPVLGRPLAAALAAGQMAGAMLEVQRMTVDYALQRQQFGREIGKFQAIQHQLAVLAEEAMAARIAAQAAFVGSPLEVSERRAAVAKLRAGQAALQVCAIAHAVHGAIGVSQEHDLHHYTRRLRAWRLAHGGEAWWARRLGDWALAERQDVTSLARAI</sequence>
<evidence type="ECO:0000256" key="2">
    <source>
        <dbReference type="ARBA" id="ARBA00022630"/>
    </source>
</evidence>
<dbReference type="Gene3D" id="1.20.140.10">
    <property type="entry name" value="Butyryl-CoA Dehydrogenase, subunit A, domain 3"/>
    <property type="match status" value="1"/>
</dbReference>
<dbReference type="InterPro" id="IPR009100">
    <property type="entry name" value="AcylCoA_DH/oxidase_NM_dom_sf"/>
</dbReference>
<reference evidence="7" key="1">
    <citation type="submission" date="2018-05" db="EMBL/GenBank/DDBJ databases">
        <authorList>
            <person name="Li X."/>
        </authorList>
    </citation>
    <scope>NUCLEOTIDE SEQUENCE [LARGE SCALE GENOMIC DNA]</scope>
    <source>
        <strain evidence="7">LX32</strain>
    </source>
</reference>
<evidence type="ECO:0000313" key="7">
    <source>
        <dbReference type="Proteomes" id="UP000249254"/>
    </source>
</evidence>
<feature type="domain" description="Acyl-CoA dehydrogenase/oxidase C-terminal" evidence="5">
    <location>
        <begin position="97"/>
        <end position="217"/>
    </location>
</feature>
<comment type="similarity">
    <text evidence="1">Belongs to the acyl-CoA dehydrogenase family.</text>
</comment>
<evidence type="ECO:0000313" key="6">
    <source>
        <dbReference type="EMBL" id="RAK51116.1"/>
    </source>
</evidence>
<keyword evidence="3" id="KW-0274">FAD</keyword>
<protein>
    <recommendedName>
        <fullName evidence="5">Acyl-CoA dehydrogenase/oxidase C-terminal domain-containing protein</fullName>
    </recommendedName>
</protein>
<dbReference type="InterPro" id="IPR036250">
    <property type="entry name" value="AcylCo_DH-like_C"/>
</dbReference>